<evidence type="ECO:0000313" key="1">
    <source>
        <dbReference type="EMBL" id="KAJ9088632.1"/>
    </source>
</evidence>
<accession>A0ACC2UPC2</accession>
<organism evidence="1 2">
    <name type="scientific">Entomophthora muscae</name>
    <dbReference type="NCBI Taxonomy" id="34485"/>
    <lineage>
        <taxon>Eukaryota</taxon>
        <taxon>Fungi</taxon>
        <taxon>Fungi incertae sedis</taxon>
        <taxon>Zoopagomycota</taxon>
        <taxon>Entomophthoromycotina</taxon>
        <taxon>Entomophthoromycetes</taxon>
        <taxon>Entomophthorales</taxon>
        <taxon>Entomophthoraceae</taxon>
        <taxon>Entomophthora</taxon>
    </lineage>
</organism>
<evidence type="ECO:0000313" key="2">
    <source>
        <dbReference type="Proteomes" id="UP001165960"/>
    </source>
</evidence>
<dbReference type="EMBL" id="QTSX02000101">
    <property type="protein sequence ID" value="KAJ9088632.1"/>
    <property type="molecule type" value="Genomic_DNA"/>
</dbReference>
<keyword evidence="2" id="KW-1185">Reference proteome</keyword>
<sequence length="101" mass="11467">MEIVDQVYTLPNPQAQLAKYRTEGSSLLKVLYTTPKGASKEKPYHERPGYDRCFACQEKGHVLKDYPYVKRKCPGVNVVLQEEEPEDQEVSSGSDSEESKN</sequence>
<proteinExistence type="predicted"/>
<gene>
    <name evidence="1" type="ORF">DSO57_1021112</name>
</gene>
<comment type="caution">
    <text evidence="1">The sequence shown here is derived from an EMBL/GenBank/DDBJ whole genome shotgun (WGS) entry which is preliminary data.</text>
</comment>
<name>A0ACC2UPC2_9FUNG</name>
<protein>
    <submittedName>
        <fullName evidence="1">Uncharacterized protein</fullName>
    </submittedName>
</protein>
<dbReference type="Proteomes" id="UP001165960">
    <property type="component" value="Unassembled WGS sequence"/>
</dbReference>
<reference evidence="1" key="1">
    <citation type="submission" date="2022-04" db="EMBL/GenBank/DDBJ databases">
        <title>Genome of the entomopathogenic fungus Entomophthora muscae.</title>
        <authorList>
            <person name="Elya C."/>
            <person name="Lovett B.R."/>
            <person name="Lee E."/>
            <person name="Macias A.M."/>
            <person name="Hajek A.E."/>
            <person name="De Bivort B.L."/>
            <person name="Kasson M.T."/>
            <person name="De Fine Licht H.H."/>
            <person name="Stajich J.E."/>
        </authorList>
    </citation>
    <scope>NUCLEOTIDE SEQUENCE</scope>
    <source>
        <strain evidence="1">Berkeley</strain>
    </source>
</reference>